<feature type="signal peptide" evidence="2">
    <location>
        <begin position="1"/>
        <end position="24"/>
    </location>
</feature>
<sequence length="237" mass="23712">MFRYAIAVPGLAALLGSAAMPGQAATAIGQGDAQARFSLVLAEGSTLTSSFTTETLESFEDQDGSGTATASAETQVEDDLTLASTDEATAGPGIGSGLALTSVLGTIDVSNPEGAEAGTFGFSLGWSLNALAESDSPFAFATGAAAITLLGPDGGTLFERSLAFGEGGDYGSDSLEDVFALSIDDGFVLAGGETASFQIRTDASASASVIPVPAALPLLLTAFGGLVALRRFKRHDA</sequence>
<comment type="caution">
    <text evidence="3">The sequence shown here is derived from an EMBL/GenBank/DDBJ whole genome shotgun (WGS) entry which is preliminary data.</text>
</comment>
<evidence type="ECO:0000313" key="4">
    <source>
        <dbReference type="Proteomes" id="UP000706333"/>
    </source>
</evidence>
<feature type="chain" id="PRO_5037849112" description="VPLPA-CTERM protein sorting domain-containing protein" evidence="2">
    <location>
        <begin position="25"/>
        <end position="237"/>
    </location>
</feature>
<reference evidence="3" key="1">
    <citation type="submission" date="2017-05" db="EMBL/GenBank/DDBJ databases">
        <authorList>
            <person name="Imhoff J.F."/>
            <person name="Rahn T."/>
            <person name="Kuenzel S."/>
            <person name="Neulinger S.C."/>
        </authorList>
    </citation>
    <scope>NUCLEOTIDE SEQUENCE</scope>
    <source>
        <strain evidence="3">LMG 28126</strain>
    </source>
</reference>
<dbReference type="RefSeq" id="WP_201156549.1">
    <property type="nucleotide sequence ID" value="NZ_NHSD01000165.1"/>
</dbReference>
<dbReference type="InterPro" id="IPR022472">
    <property type="entry name" value="VPLPA-CTERM"/>
</dbReference>
<organism evidence="3 4">
    <name type="scientific">Rhodobaculum claviforme</name>
    <dbReference type="NCBI Taxonomy" id="1549854"/>
    <lineage>
        <taxon>Bacteria</taxon>
        <taxon>Pseudomonadati</taxon>
        <taxon>Pseudomonadota</taxon>
        <taxon>Alphaproteobacteria</taxon>
        <taxon>Rhodobacterales</taxon>
        <taxon>Paracoccaceae</taxon>
        <taxon>Rhodobaculum</taxon>
    </lineage>
</organism>
<accession>A0A934TJJ2</accession>
<dbReference type="NCBIfam" id="TIGR03370">
    <property type="entry name" value="VPLPA-CTERM"/>
    <property type="match status" value="1"/>
</dbReference>
<gene>
    <name evidence="3" type="ORF">CCR87_05375</name>
</gene>
<dbReference type="Proteomes" id="UP000706333">
    <property type="component" value="Unassembled WGS sequence"/>
</dbReference>
<name>A0A934TJJ2_9RHOB</name>
<keyword evidence="1" id="KW-0812">Transmembrane</keyword>
<evidence type="ECO:0008006" key="5">
    <source>
        <dbReference type="Google" id="ProtNLM"/>
    </source>
</evidence>
<feature type="transmembrane region" description="Helical" evidence="1">
    <location>
        <begin position="209"/>
        <end position="229"/>
    </location>
</feature>
<protein>
    <recommendedName>
        <fullName evidence="5">VPLPA-CTERM protein sorting domain-containing protein</fullName>
    </recommendedName>
</protein>
<evidence type="ECO:0000313" key="3">
    <source>
        <dbReference type="EMBL" id="MBK5926783.1"/>
    </source>
</evidence>
<keyword evidence="1" id="KW-1133">Transmembrane helix</keyword>
<dbReference type="EMBL" id="NHSD01000165">
    <property type="protein sequence ID" value="MBK5926783.1"/>
    <property type="molecule type" value="Genomic_DNA"/>
</dbReference>
<keyword evidence="4" id="KW-1185">Reference proteome</keyword>
<dbReference type="AlphaFoldDB" id="A0A934TJJ2"/>
<proteinExistence type="predicted"/>
<evidence type="ECO:0000256" key="1">
    <source>
        <dbReference type="SAM" id="Phobius"/>
    </source>
</evidence>
<keyword evidence="2" id="KW-0732">Signal</keyword>
<keyword evidence="1" id="KW-0472">Membrane</keyword>
<reference evidence="3" key="2">
    <citation type="journal article" date="2020" name="Microorganisms">
        <title>Osmotic Adaptation and Compatible Solute Biosynthesis of Phototrophic Bacteria as Revealed from Genome Analyses.</title>
        <authorList>
            <person name="Imhoff J.F."/>
            <person name="Rahn T."/>
            <person name="Kunzel S."/>
            <person name="Keller A."/>
            <person name="Neulinger S.C."/>
        </authorList>
    </citation>
    <scope>NUCLEOTIDE SEQUENCE</scope>
    <source>
        <strain evidence="3">LMG 28126</strain>
    </source>
</reference>
<evidence type="ECO:0000256" key="2">
    <source>
        <dbReference type="SAM" id="SignalP"/>
    </source>
</evidence>